<dbReference type="KEGG" id="trc:DYE49_10625"/>
<dbReference type="RefSeq" id="WP_184652646.1">
    <property type="nucleotide sequence ID" value="NZ_JACHFR010000002.1"/>
</dbReference>
<dbReference type="Proteomes" id="UP000593591">
    <property type="component" value="Chromosome"/>
</dbReference>
<dbReference type="AlphaFoldDB" id="A0A840SER2"/>
<evidence type="ECO:0000313" key="1">
    <source>
        <dbReference type="EMBL" id="MBB5219230.1"/>
    </source>
</evidence>
<dbReference type="Proteomes" id="UP000578697">
    <property type="component" value="Unassembled WGS sequence"/>
</dbReference>
<dbReference type="EMBL" id="CP031517">
    <property type="protein sequence ID" value="QOS40879.1"/>
    <property type="molecule type" value="Genomic_DNA"/>
</dbReference>
<keyword evidence="3" id="KW-1185">Reference proteome</keyword>
<evidence type="ECO:0000313" key="3">
    <source>
        <dbReference type="Proteomes" id="UP000578697"/>
    </source>
</evidence>
<evidence type="ECO:0000313" key="2">
    <source>
        <dbReference type="EMBL" id="QOS40879.1"/>
    </source>
</evidence>
<sequence>MGNYKLIRKYIFSEVSCVQHEDYKYIYKLNGYDPKKNKIVYRYMPLKRFYEYKEKKEMVFVSPTVWEDPYESKFLAKNQEYERLKDKKIFCLCVTNKKIENEAAAWKMYSPNDNAKSIKVYFNLDEFLARLNEFAKREKKKVYIGNAIYSFTKKEIDKLDKEGELGNDIFFPKDFSIEHYLSLMCLKRSSFSFENEIRIFIVDKKKKDDFLVVDKFPFDEKIISAITISPIIPFSYDDSRKRIYNRLLNLEFQNIKKDLIDRGLKCKIYKSSLYVKK</sequence>
<protein>
    <submittedName>
        <fullName evidence="2">DUF2971 domain-containing protein</fullName>
    </submittedName>
</protein>
<accession>A0A840SER2</accession>
<reference evidence="1 3" key="2">
    <citation type="submission" date="2020-08" db="EMBL/GenBank/DDBJ databases">
        <title>Genomic Encyclopedia of Type Strains, Phase IV (KMG-IV): sequencing the most valuable type-strain genomes for metagenomic binning, comparative biology and taxonomic classification.</title>
        <authorList>
            <person name="Goeker M."/>
        </authorList>
    </citation>
    <scope>NUCLEOTIDE SEQUENCE [LARGE SCALE GENOMIC DNA]</scope>
    <source>
        <strain evidence="1 3">DSM 103679</strain>
    </source>
</reference>
<dbReference type="EMBL" id="JACHFR010000002">
    <property type="protein sequence ID" value="MBB5219230.1"/>
    <property type="molecule type" value="Genomic_DNA"/>
</dbReference>
<proteinExistence type="predicted"/>
<organism evidence="1 3">
    <name type="scientific">Treponema rectale</name>
    <dbReference type="NCBI Taxonomy" id="744512"/>
    <lineage>
        <taxon>Bacteria</taxon>
        <taxon>Pseudomonadati</taxon>
        <taxon>Spirochaetota</taxon>
        <taxon>Spirochaetia</taxon>
        <taxon>Spirochaetales</taxon>
        <taxon>Treponemataceae</taxon>
        <taxon>Treponema</taxon>
    </lineage>
</organism>
<evidence type="ECO:0000313" key="4">
    <source>
        <dbReference type="Proteomes" id="UP000593591"/>
    </source>
</evidence>
<name>A0A840SER2_9SPIR</name>
<gene>
    <name evidence="2" type="ORF">DYE49_10625</name>
    <name evidence="1" type="ORF">HNP77_001599</name>
</gene>
<reference evidence="2 4" key="1">
    <citation type="submission" date="2018-08" db="EMBL/GenBank/DDBJ databases">
        <title>The first complete genome of Treponema rectale (CHPAT), a commensal spirochete of the bovine rectum.</title>
        <authorList>
            <person name="Staton G.J."/>
            <person name="Clegg S.R."/>
            <person name="Carter S.D."/>
            <person name="Radford A.D."/>
            <person name="Darby A."/>
            <person name="Hall N."/>
            <person name="Birtles R.J."/>
            <person name="Evans N.J."/>
        </authorList>
    </citation>
    <scope>NUCLEOTIDE SEQUENCE [LARGE SCALE GENOMIC DNA]</scope>
    <source>
        <strain evidence="2 4">CHPA</strain>
    </source>
</reference>